<evidence type="ECO:0000259" key="3">
    <source>
        <dbReference type="PROSITE" id="PS50110"/>
    </source>
</evidence>
<dbReference type="SMART" id="SM00448">
    <property type="entry name" value="REC"/>
    <property type="match status" value="1"/>
</dbReference>
<dbReference type="EMBL" id="CADCUI010000042">
    <property type="protein sequence ID" value="CAA9353216.1"/>
    <property type="molecule type" value="Genomic_DNA"/>
</dbReference>
<dbReference type="Gene3D" id="3.40.50.2300">
    <property type="match status" value="1"/>
</dbReference>
<reference evidence="4" key="1">
    <citation type="submission" date="2020-02" db="EMBL/GenBank/DDBJ databases">
        <authorList>
            <person name="Meier V. D."/>
        </authorList>
    </citation>
    <scope>NUCLEOTIDE SEQUENCE</scope>
    <source>
        <strain evidence="4">AVDCRST_MAG34</strain>
    </source>
</reference>
<evidence type="ECO:0000256" key="2">
    <source>
        <dbReference type="PROSITE-ProRule" id="PRU00169"/>
    </source>
</evidence>
<dbReference type="InterPro" id="IPR011006">
    <property type="entry name" value="CheY-like_superfamily"/>
</dbReference>
<feature type="domain" description="Response regulatory" evidence="3">
    <location>
        <begin position="4"/>
        <end position="117"/>
    </location>
</feature>
<keyword evidence="2" id="KW-0597">Phosphoprotein</keyword>
<dbReference type="Gene3D" id="3.30.565.10">
    <property type="entry name" value="Histidine kinase-like ATPase, C-terminal domain"/>
    <property type="match status" value="1"/>
</dbReference>
<dbReference type="SUPFAM" id="SSF55874">
    <property type="entry name" value="ATPase domain of HSP90 chaperone/DNA topoisomerase II/histidine kinase"/>
    <property type="match status" value="1"/>
</dbReference>
<dbReference type="Pfam" id="PF13581">
    <property type="entry name" value="HATPase_c_2"/>
    <property type="match status" value="1"/>
</dbReference>
<protein>
    <recommendedName>
        <fullName evidence="3">Response regulatory domain-containing protein</fullName>
    </recommendedName>
</protein>
<dbReference type="CDD" id="cd17535">
    <property type="entry name" value="REC_NarL-like"/>
    <property type="match status" value="1"/>
</dbReference>
<dbReference type="GO" id="GO:0004674">
    <property type="term" value="F:protein serine/threonine kinase activity"/>
    <property type="evidence" value="ECO:0007669"/>
    <property type="project" value="UniProtKB-KW"/>
</dbReference>
<dbReference type="AlphaFoldDB" id="A0A6J4MEU6"/>
<dbReference type="PANTHER" id="PTHR35526">
    <property type="entry name" value="ANTI-SIGMA-F FACTOR RSBW-RELATED"/>
    <property type="match status" value="1"/>
</dbReference>
<keyword evidence="1" id="KW-0418">Kinase</keyword>
<sequence length="245" mass="26173">MAIRTLLVDDVVSVRRLVRTALRVRGGFEVVGEAGDGAEAVRLVGTLLPDVVVLDLGLPDLAGQEVLSGIRVHSPGSKVVIFSGSESERSTIGEQVHGFVLKDTKIDYLVDLLQSVGMRDARESAIELPRALTSAAEARSFVTKTVLDWELAALLDDAVLVASELATNAVTHADSACRIRLSLQPTALRIDVVDTGTGTPEPRPESFTEDHGRGLHLIDALATAWGLEQIPGDGKVVWAELARSR</sequence>
<dbReference type="PANTHER" id="PTHR35526:SF3">
    <property type="entry name" value="ANTI-SIGMA-F FACTOR RSBW"/>
    <property type="match status" value="1"/>
</dbReference>
<dbReference type="InterPro" id="IPR001789">
    <property type="entry name" value="Sig_transdc_resp-reg_receiver"/>
</dbReference>
<gene>
    <name evidence="4" type="ORF">AVDCRST_MAG34-1900</name>
</gene>
<dbReference type="PROSITE" id="PS50110">
    <property type="entry name" value="RESPONSE_REGULATORY"/>
    <property type="match status" value="1"/>
</dbReference>
<dbReference type="CDD" id="cd16936">
    <property type="entry name" value="HATPase_RsbW-like"/>
    <property type="match status" value="1"/>
</dbReference>
<name>A0A6J4MEU6_9ACTN</name>
<dbReference type="InterPro" id="IPR058245">
    <property type="entry name" value="NreC/VraR/RcsB-like_REC"/>
</dbReference>
<dbReference type="Pfam" id="PF00072">
    <property type="entry name" value="Response_reg"/>
    <property type="match status" value="1"/>
</dbReference>
<evidence type="ECO:0000256" key="1">
    <source>
        <dbReference type="ARBA" id="ARBA00022527"/>
    </source>
</evidence>
<accession>A0A6J4MEU6</accession>
<dbReference type="InterPro" id="IPR003594">
    <property type="entry name" value="HATPase_dom"/>
</dbReference>
<dbReference type="SUPFAM" id="SSF52172">
    <property type="entry name" value="CheY-like"/>
    <property type="match status" value="1"/>
</dbReference>
<dbReference type="GO" id="GO:0000160">
    <property type="term" value="P:phosphorelay signal transduction system"/>
    <property type="evidence" value="ECO:0007669"/>
    <property type="project" value="InterPro"/>
</dbReference>
<keyword evidence="1" id="KW-0808">Transferase</keyword>
<evidence type="ECO:0000313" key="4">
    <source>
        <dbReference type="EMBL" id="CAA9353216.1"/>
    </source>
</evidence>
<keyword evidence="1" id="KW-0723">Serine/threonine-protein kinase</keyword>
<dbReference type="InterPro" id="IPR050267">
    <property type="entry name" value="Anti-sigma-factor_SerPK"/>
</dbReference>
<feature type="modified residue" description="4-aspartylphosphate" evidence="2">
    <location>
        <position position="55"/>
    </location>
</feature>
<organism evidence="4">
    <name type="scientific">uncultured Nocardioidaceae bacterium</name>
    <dbReference type="NCBI Taxonomy" id="253824"/>
    <lineage>
        <taxon>Bacteria</taxon>
        <taxon>Bacillati</taxon>
        <taxon>Actinomycetota</taxon>
        <taxon>Actinomycetes</taxon>
        <taxon>Propionibacteriales</taxon>
        <taxon>Nocardioidaceae</taxon>
        <taxon>environmental samples</taxon>
    </lineage>
</organism>
<dbReference type="InterPro" id="IPR036890">
    <property type="entry name" value="HATPase_C_sf"/>
</dbReference>
<proteinExistence type="predicted"/>